<dbReference type="AlphaFoldDB" id="A0A412YSW3"/>
<accession>A0A412YSW3</accession>
<sequence>MINYIKNYIKKKHTLYYWALCLYKGKDREFRQFCLDYKTNPRIMHYHEYGANNPEKNIYLIKVGNSSVGMFSLIIWTLRYLEFADKFNLTPVVSWVDEVAYFKKEGVGERKNTFEYYFTQPREISIDEAKRSKNVAKSRQEDRAYGAVADSYDFTENELDRLSFIWRKYISLQPVFEMYLNKRVSELLGKSKVIGAHVRGADWRKMRISGHPVAATEEEYIKEIETIVEKKGYDRVFLATDSEGTLEKFQQIFGEKLLYFPEIKRTPKDKSSLVIFDESNDPYRLGAEILLDAFTLAACDGLIAGVSYVSYGVQIIKKSRDEKFNYLKIIDKGLQKKSNNDFKKAADKQRKALKK</sequence>
<reference evidence="1 2" key="1">
    <citation type="submission" date="2018-08" db="EMBL/GenBank/DDBJ databases">
        <title>A genome reference for cultivated species of the human gut microbiota.</title>
        <authorList>
            <person name="Zou Y."/>
            <person name="Xue W."/>
            <person name="Luo G."/>
        </authorList>
    </citation>
    <scope>NUCLEOTIDE SEQUENCE [LARGE SCALE GENOMIC DNA]</scope>
    <source>
        <strain evidence="1 2">AF14-18</strain>
    </source>
</reference>
<dbReference type="EMBL" id="QRZM01000028">
    <property type="protein sequence ID" value="RGV68711.1"/>
    <property type="molecule type" value="Genomic_DNA"/>
</dbReference>
<gene>
    <name evidence="1" type="ORF">DWW02_29015</name>
</gene>
<evidence type="ECO:0008006" key="3">
    <source>
        <dbReference type="Google" id="ProtNLM"/>
    </source>
</evidence>
<comment type="caution">
    <text evidence="1">The sequence shown here is derived from an EMBL/GenBank/DDBJ whole genome shotgun (WGS) entry which is preliminary data.</text>
</comment>
<dbReference type="Gene3D" id="3.40.50.11350">
    <property type="match status" value="1"/>
</dbReference>
<organism evidence="1 2">
    <name type="scientific">Enterocloster bolteae</name>
    <dbReference type="NCBI Taxonomy" id="208479"/>
    <lineage>
        <taxon>Bacteria</taxon>
        <taxon>Bacillati</taxon>
        <taxon>Bacillota</taxon>
        <taxon>Clostridia</taxon>
        <taxon>Lachnospirales</taxon>
        <taxon>Lachnospiraceae</taxon>
        <taxon>Enterocloster</taxon>
    </lineage>
</organism>
<proteinExistence type="predicted"/>
<evidence type="ECO:0000313" key="1">
    <source>
        <dbReference type="EMBL" id="RGV68711.1"/>
    </source>
</evidence>
<dbReference type="Proteomes" id="UP000284543">
    <property type="component" value="Unassembled WGS sequence"/>
</dbReference>
<name>A0A412YSW3_9FIRM</name>
<dbReference type="RefSeq" id="WP_118019748.1">
    <property type="nucleotide sequence ID" value="NZ_CAURXV010000003.1"/>
</dbReference>
<protein>
    <recommendedName>
        <fullName evidence="3">Alpha-1,2-fucosyltransferase</fullName>
    </recommendedName>
</protein>
<evidence type="ECO:0000313" key="2">
    <source>
        <dbReference type="Proteomes" id="UP000284543"/>
    </source>
</evidence>